<reference evidence="2" key="1">
    <citation type="submission" date="2011-12" db="EMBL/GenBank/DDBJ databases">
        <title>Complete sequence of Clostridium clariflavum DSM 19732.</title>
        <authorList>
            <consortium name="US DOE Joint Genome Institute"/>
            <person name="Lucas S."/>
            <person name="Han J."/>
            <person name="Lapidus A."/>
            <person name="Cheng J.-F."/>
            <person name="Goodwin L."/>
            <person name="Pitluck S."/>
            <person name="Peters L."/>
            <person name="Teshima H."/>
            <person name="Detter J.C."/>
            <person name="Han C."/>
            <person name="Tapia R."/>
            <person name="Land M."/>
            <person name="Hauser L."/>
            <person name="Kyrpides N."/>
            <person name="Ivanova N."/>
            <person name="Pagani I."/>
            <person name="Kitzmiller T."/>
            <person name="Lynd L."/>
            <person name="Izquierdo J."/>
            <person name="Woyke T."/>
        </authorList>
    </citation>
    <scope>NUCLEOTIDE SEQUENCE [LARGE SCALE GENOMIC DNA]</scope>
    <source>
        <strain evidence="2">DSM 19732 / NBRC 101661 / EBR45</strain>
    </source>
</reference>
<dbReference type="Pfam" id="PF10055">
    <property type="entry name" value="DUF2292"/>
    <property type="match status" value="1"/>
</dbReference>
<proteinExistence type="predicted"/>
<dbReference type="AlphaFoldDB" id="G8LWR3"/>
<reference evidence="1 2" key="2">
    <citation type="journal article" date="2012" name="Stand. Genomic Sci.">
        <title>Complete Genome Sequence of Clostridium clariflavum DSM 19732.</title>
        <authorList>
            <person name="Izquierdo J.A."/>
            <person name="Goodwin L."/>
            <person name="Davenport K.W."/>
            <person name="Teshima H."/>
            <person name="Bruce D."/>
            <person name="Detter C."/>
            <person name="Tapia R."/>
            <person name="Han S."/>
            <person name="Land M."/>
            <person name="Hauser L."/>
            <person name="Jeffries C.D."/>
            <person name="Han J."/>
            <person name="Pitluck S."/>
            <person name="Nolan M."/>
            <person name="Chen A."/>
            <person name="Huntemann M."/>
            <person name="Mavromatis K."/>
            <person name="Mikhailova N."/>
            <person name="Liolios K."/>
            <person name="Woyke T."/>
            <person name="Lynd L.R."/>
        </authorList>
    </citation>
    <scope>NUCLEOTIDE SEQUENCE [LARGE SCALE GENOMIC DNA]</scope>
    <source>
        <strain evidence="2">DSM 19732 / NBRC 101661 / EBR45</strain>
    </source>
</reference>
<dbReference type="RefSeq" id="WP_014255310.1">
    <property type="nucleotide sequence ID" value="NC_016627.1"/>
</dbReference>
<organism evidence="1 2">
    <name type="scientific">Acetivibrio clariflavus (strain DSM 19732 / NBRC 101661 / EBR45)</name>
    <name type="common">Clostridium clariflavum</name>
    <dbReference type="NCBI Taxonomy" id="720554"/>
    <lineage>
        <taxon>Bacteria</taxon>
        <taxon>Bacillati</taxon>
        <taxon>Bacillota</taxon>
        <taxon>Clostridia</taxon>
        <taxon>Eubacteriales</taxon>
        <taxon>Oscillospiraceae</taxon>
        <taxon>Acetivibrio</taxon>
    </lineage>
</organism>
<keyword evidence="2" id="KW-1185">Reference proteome</keyword>
<dbReference type="InterPro" id="IPR018743">
    <property type="entry name" value="DUF2292"/>
</dbReference>
<sequence length="54" mass="6337">MSEKLIEIDKKPISDVQFKRLVELLNSISYGSVTLIIQEGKIVQMEKNEKFRLR</sequence>
<dbReference type="EMBL" id="CP003065">
    <property type="protein sequence ID" value="AEV68731.1"/>
    <property type="molecule type" value="Genomic_DNA"/>
</dbReference>
<protein>
    <submittedName>
        <fullName evidence="1">Uncharacterized small protein</fullName>
    </submittedName>
</protein>
<evidence type="ECO:0000313" key="2">
    <source>
        <dbReference type="Proteomes" id="UP000005435"/>
    </source>
</evidence>
<accession>G8LWR3</accession>
<dbReference type="KEGG" id="ccl:Clocl_2137"/>
<name>G8LWR3_ACECE</name>
<dbReference type="STRING" id="720554.Clocl_2137"/>
<dbReference type="Proteomes" id="UP000005435">
    <property type="component" value="Chromosome"/>
</dbReference>
<gene>
    <name evidence="1" type="ordered locus">Clocl_2137</name>
</gene>
<dbReference type="HOGENOM" id="CLU_198116_3_0_9"/>
<evidence type="ECO:0000313" key="1">
    <source>
        <dbReference type="EMBL" id="AEV68731.1"/>
    </source>
</evidence>
<dbReference type="OrthoDB" id="1684946at2"/>